<dbReference type="Pfam" id="PF25023">
    <property type="entry name" value="TEN_YD-shell"/>
    <property type="match status" value="1"/>
</dbReference>
<gene>
    <name evidence="4" type="ORF">PG2T_10965</name>
</gene>
<evidence type="ECO:0000256" key="2">
    <source>
        <dbReference type="SAM" id="MobiDB-lite"/>
    </source>
</evidence>
<feature type="compositionally biased region" description="Polar residues" evidence="2">
    <location>
        <begin position="57"/>
        <end position="66"/>
    </location>
</feature>
<evidence type="ECO:0000313" key="5">
    <source>
        <dbReference type="Proteomes" id="UP000092952"/>
    </source>
</evidence>
<feature type="region of interest" description="Disordered" evidence="2">
    <location>
        <begin position="36"/>
        <end position="76"/>
    </location>
</feature>
<name>A0A1B1YV39_9GAMM</name>
<reference evidence="5" key="1">
    <citation type="submission" date="2016-03" db="EMBL/GenBank/DDBJ databases">
        <title>Complete genome sequence of Solimmundus cernigliae, representing a novel lineage of polycyclic aromatic hydrocarbon degraders within the Gammaproteobacteria.</title>
        <authorList>
            <person name="Singleton D.R."/>
            <person name="Dickey A.N."/>
            <person name="Scholl E.H."/>
            <person name="Wright F.A."/>
            <person name="Aitken M.D."/>
        </authorList>
    </citation>
    <scope>NUCLEOTIDE SEQUENCE [LARGE SCALE GENOMIC DNA]</scope>
    <source>
        <strain evidence="5">TR3.2</strain>
    </source>
</reference>
<dbReference type="InterPro" id="IPR006530">
    <property type="entry name" value="YD"/>
</dbReference>
<evidence type="ECO:0000256" key="1">
    <source>
        <dbReference type="ARBA" id="ARBA00022737"/>
    </source>
</evidence>
<dbReference type="NCBIfam" id="TIGR01643">
    <property type="entry name" value="YD_repeat_2x"/>
    <property type="match status" value="1"/>
</dbReference>
<evidence type="ECO:0000259" key="3">
    <source>
        <dbReference type="Pfam" id="PF25023"/>
    </source>
</evidence>
<accession>A0A1B1YV39</accession>
<dbReference type="InParanoid" id="A0A1B1YV39"/>
<dbReference type="Gene3D" id="2.180.10.10">
    <property type="entry name" value="RHS repeat-associated core"/>
    <property type="match status" value="1"/>
</dbReference>
<feature type="domain" description="Teneurin-like YD-shell" evidence="3">
    <location>
        <begin position="12"/>
        <end position="119"/>
    </location>
</feature>
<evidence type="ECO:0000313" key="4">
    <source>
        <dbReference type="EMBL" id="ANX04632.1"/>
    </source>
</evidence>
<dbReference type="Proteomes" id="UP000092952">
    <property type="component" value="Chromosome"/>
</dbReference>
<protein>
    <recommendedName>
        <fullName evidence="3">Teneurin-like YD-shell domain-containing protein</fullName>
    </recommendedName>
</protein>
<keyword evidence="5" id="KW-1185">Reference proteome</keyword>
<sequence length="221" mass="24191">MINGNVLTRSVPDTTTYSYDALDRLTREQGPVVTQSFGYDGAGNRQSDGIGSYVYAPSSNRQTSRPQGPVTLDPAGHTTAQAGFSYTWDGPGQLKTVRLFGELLATYHYDARHRRTRKETTAAAPQGAATVLYAYDGNDHLIAETDATGPIRSYLWRDDVPVAQIEHRPRLDLAWSTPPGVVRLQQEGQIVDGLVALRQQYGLGPDLKAICDWQQAVLADA</sequence>
<dbReference type="KEGG" id="gbi:PG2T_10965"/>
<proteinExistence type="predicted"/>
<dbReference type="STRING" id="1810504.PG2T_10965"/>
<keyword evidence="1" id="KW-0677">Repeat</keyword>
<dbReference type="AlphaFoldDB" id="A0A1B1YV39"/>
<organism evidence="4 5">
    <name type="scientific">Immundisolibacter cernigliae</name>
    <dbReference type="NCBI Taxonomy" id="1810504"/>
    <lineage>
        <taxon>Bacteria</taxon>
        <taxon>Pseudomonadati</taxon>
        <taxon>Pseudomonadota</taxon>
        <taxon>Gammaproteobacteria</taxon>
        <taxon>Immundisolibacterales</taxon>
        <taxon>Immundisolibacteraceae</taxon>
        <taxon>Immundisolibacter</taxon>
    </lineage>
</organism>
<dbReference type="RefSeq" id="WP_075968175.1">
    <property type="nucleotide sequence ID" value="NZ_CP014671.1"/>
</dbReference>
<dbReference type="EMBL" id="CP014671">
    <property type="protein sequence ID" value="ANX04632.1"/>
    <property type="molecule type" value="Genomic_DNA"/>
</dbReference>
<dbReference type="InterPro" id="IPR056823">
    <property type="entry name" value="TEN-like_YD-shell"/>
</dbReference>